<evidence type="ECO:0000256" key="4">
    <source>
        <dbReference type="ARBA" id="ARBA00023163"/>
    </source>
</evidence>
<dbReference type="PROSITE" id="PS50931">
    <property type="entry name" value="HTH_LYSR"/>
    <property type="match status" value="1"/>
</dbReference>
<keyword evidence="4" id="KW-0804">Transcription</keyword>
<dbReference type="GO" id="GO:0003700">
    <property type="term" value="F:DNA-binding transcription factor activity"/>
    <property type="evidence" value="ECO:0007669"/>
    <property type="project" value="InterPro"/>
</dbReference>
<dbReference type="SUPFAM" id="SSF46785">
    <property type="entry name" value="Winged helix' DNA-binding domain"/>
    <property type="match status" value="1"/>
</dbReference>
<dbReference type="Pfam" id="PF03466">
    <property type="entry name" value="LysR_substrate"/>
    <property type="match status" value="1"/>
</dbReference>
<evidence type="ECO:0000313" key="7">
    <source>
        <dbReference type="Proteomes" id="UP000283587"/>
    </source>
</evidence>
<keyword evidence="2" id="KW-0805">Transcription regulation</keyword>
<proteinExistence type="inferred from homology"/>
<sequence>MRIRQLHCFVVLAEELNFTRAARRLNMSQPPLSTLIQSLEREVGTELLSRTSRKMALTRAGEAFLLRARNILAQHQRSLLEIDEIKAGQHGMIEIGTTGSILRGGLADLLATFCRDHPRITVRIHEQSPTIQISEVISRRADVSFNRSIPADDELAYEFAWREELVALLPDTHPAAGQESVSIRELRHDAHVILRPDSSDFAAYVMSHLSSSGYRPRISQQVVDAQSIPSLIVAGFGVGVVPSAIARLTSGPLVFLPIRPDPPVSDVFAVYRQHDQTPALQVFLKAMREVLGKPPGGDRS</sequence>
<organism evidence="6 7">
    <name type="scientific">Paracoccus siganidrum</name>
    <dbReference type="NCBI Taxonomy" id="1276757"/>
    <lineage>
        <taxon>Bacteria</taxon>
        <taxon>Pseudomonadati</taxon>
        <taxon>Pseudomonadota</taxon>
        <taxon>Alphaproteobacteria</taxon>
        <taxon>Rhodobacterales</taxon>
        <taxon>Paracoccaceae</taxon>
        <taxon>Paracoccus</taxon>
    </lineage>
</organism>
<dbReference type="GO" id="GO:0003677">
    <property type="term" value="F:DNA binding"/>
    <property type="evidence" value="ECO:0007669"/>
    <property type="project" value="UniProtKB-KW"/>
</dbReference>
<dbReference type="SUPFAM" id="SSF53850">
    <property type="entry name" value="Periplasmic binding protein-like II"/>
    <property type="match status" value="1"/>
</dbReference>
<dbReference type="Proteomes" id="UP000283587">
    <property type="component" value="Unassembled WGS sequence"/>
</dbReference>
<dbReference type="InterPro" id="IPR005119">
    <property type="entry name" value="LysR_subst-bd"/>
</dbReference>
<dbReference type="RefSeq" id="WP_119897911.1">
    <property type="nucleotide sequence ID" value="NZ_QNRC01000033.1"/>
</dbReference>
<dbReference type="InterPro" id="IPR036390">
    <property type="entry name" value="WH_DNA-bd_sf"/>
</dbReference>
<gene>
    <name evidence="6" type="ORF">D3P05_09395</name>
</gene>
<evidence type="ECO:0000259" key="5">
    <source>
        <dbReference type="PROSITE" id="PS50931"/>
    </source>
</evidence>
<evidence type="ECO:0000256" key="3">
    <source>
        <dbReference type="ARBA" id="ARBA00023125"/>
    </source>
</evidence>
<dbReference type="OrthoDB" id="9815174at2"/>
<dbReference type="EMBL" id="QZEW01000032">
    <property type="protein sequence ID" value="RJL16565.1"/>
    <property type="molecule type" value="Genomic_DNA"/>
</dbReference>
<evidence type="ECO:0000256" key="1">
    <source>
        <dbReference type="ARBA" id="ARBA00009437"/>
    </source>
</evidence>
<keyword evidence="7" id="KW-1185">Reference proteome</keyword>
<comment type="similarity">
    <text evidence="1">Belongs to the LysR transcriptional regulatory family.</text>
</comment>
<protein>
    <submittedName>
        <fullName evidence="6">LysR family transcriptional regulator</fullName>
    </submittedName>
</protein>
<accession>A0A419A7Q8</accession>
<dbReference type="AlphaFoldDB" id="A0A419A7Q8"/>
<dbReference type="FunFam" id="1.10.10.10:FF:000001">
    <property type="entry name" value="LysR family transcriptional regulator"/>
    <property type="match status" value="1"/>
</dbReference>
<feature type="domain" description="HTH lysR-type" evidence="5">
    <location>
        <begin position="1"/>
        <end position="58"/>
    </location>
</feature>
<dbReference type="InterPro" id="IPR036388">
    <property type="entry name" value="WH-like_DNA-bd_sf"/>
</dbReference>
<comment type="caution">
    <text evidence="6">The sequence shown here is derived from an EMBL/GenBank/DDBJ whole genome shotgun (WGS) entry which is preliminary data.</text>
</comment>
<evidence type="ECO:0000256" key="2">
    <source>
        <dbReference type="ARBA" id="ARBA00023015"/>
    </source>
</evidence>
<evidence type="ECO:0000313" key="6">
    <source>
        <dbReference type="EMBL" id="RJL16565.1"/>
    </source>
</evidence>
<dbReference type="InterPro" id="IPR000847">
    <property type="entry name" value="LysR_HTH_N"/>
</dbReference>
<dbReference type="PANTHER" id="PTHR30346:SF0">
    <property type="entry name" value="HCA OPERON TRANSCRIPTIONAL ACTIVATOR HCAR"/>
    <property type="match status" value="1"/>
</dbReference>
<dbReference type="Gene3D" id="3.40.190.10">
    <property type="entry name" value="Periplasmic binding protein-like II"/>
    <property type="match status" value="2"/>
</dbReference>
<reference evidence="7" key="1">
    <citation type="submission" date="2018-09" db="EMBL/GenBank/DDBJ databases">
        <title>Paracoccus onubensis nov. sp. a moderate halophilic bacterium isolated from Gruta de las Maravillas (Aracena, Spain).</title>
        <authorList>
            <person name="Jurado V."/>
            <person name="Gutierrez-Patricio S."/>
            <person name="Gonzalez-Pimentel J.L."/>
            <person name="Miller A.Z."/>
            <person name="Laiz L."/>
            <person name="Saiz-Jimenez C."/>
        </authorList>
    </citation>
    <scope>NUCLEOTIDE SEQUENCE [LARGE SCALE GENOMIC DNA]</scope>
    <source>
        <strain evidence="7">DSM 26381</strain>
    </source>
</reference>
<dbReference type="Gene3D" id="1.10.10.10">
    <property type="entry name" value="Winged helix-like DNA-binding domain superfamily/Winged helix DNA-binding domain"/>
    <property type="match status" value="1"/>
</dbReference>
<dbReference type="GO" id="GO:0032993">
    <property type="term" value="C:protein-DNA complex"/>
    <property type="evidence" value="ECO:0007669"/>
    <property type="project" value="TreeGrafter"/>
</dbReference>
<keyword evidence="3" id="KW-0238">DNA-binding</keyword>
<name>A0A419A7Q8_9RHOB</name>
<dbReference type="PRINTS" id="PR00039">
    <property type="entry name" value="HTHLYSR"/>
</dbReference>
<dbReference type="PANTHER" id="PTHR30346">
    <property type="entry name" value="TRANSCRIPTIONAL DUAL REGULATOR HCAR-RELATED"/>
    <property type="match status" value="1"/>
</dbReference>
<dbReference type="Pfam" id="PF00126">
    <property type="entry name" value="HTH_1"/>
    <property type="match status" value="1"/>
</dbReference>